<feature type="chain" id="PRO_5005520380" evidence="1">
    <location>
        <begin position="25"/>
        <end position="74"/>
    </location>
</feature>
<evidence type="ECO:0000256" key="1">
    <source>
        <dbReference type="SAM" id="SignalP"/>
    </source>
</evidence>
<dbReference type="EMBL" id="GCVM01000029">
    <property type="protein sequence ID" value="JAI17960.1"/>
    <property type="molecule type" value="Transcribed_RNA"/>
</dbReference>
<reference evidence="2" key="1">
    <citation type="submission" date="2015-04" db="EMBL/GenBank/DDBJ databases">
        <authorList>
            <person name="Syromyatnikov M.Y."/>
            <person name="Popov V.N."/>
        </authorList>
    </citation>
    <scope>NUCLEOTIDE SEQUENCE</scope>
    <source>
        <tissue evidence="2">Venom duct</tissue>
    </source>
</reference>
<proteinExistence type="predicted"/>
<dbReference type="AlphaFoldDB" id="A0A0K8TV69"/>
<evidence type="ECO:0000313" key="2">
    <source>
        <dbReference type="EMBL" id="JAI17960.1"/>
    </source>
</evidence>
<accession>A0A0K8TV69</accession>
<protein>
    <submittedName>
        <fullName evidence="2">Ctr_Di1_3 conopeptide</fullName>
    </submittedName>
</protein>
<organism evidence="2">
    <name type="scientific">Conus tribblei</name>
    <name type="common">Tribble's cone</name>
    <name type="synonym">Splinoconus tribblei</name>
    <dbReference type="NCBI Taxonomy" id="101761"/>
    <lineage>
        <taxon>Eukaryota</taxon>
        <taxon>Metazoa</taxon>
        <taxon>Spiralia</taxon>
        <taxon>Lophotrochozoa</taxon>
        <taxon>Mollusca</taxon>
        <taxon>Gastropoda</taxon>
        <taxon>Caenogastropoda</taxon>
        <taxon>Neogastropoda</taxon>
        <taxon>Conoidea</taxon>
        <taxon>Conidae</taxon>
        <taxon>Conus</taxon>
        <taxon>Splinoconus</taxon>
    </lineage>
</organism>
<name>A0A0K8TV69_CONTD</name>
<keyword evidence="1" id="KW-0732">Signal</keyword>
<sequence>MKFPTFVMVLMAAVLLTSILETEAMASFRARVRAKRTLEEMFEACSGTVTDCRGQPDGTPCCTDGYCEGDVCYY</sequence>
<feature type="signal peptide" evidence="1">
    <location>
        <begin position="1"/>
        <end position="24"/>
    </location>
</feature>